<keyword evidence="2" id="KW-1185">Reference proteome</keyword>
<proteinExistence type="predicted"/>
<dbReference type="AlphaFoldDB" id="A0A1R2BZS2"/>
<dbReference type="EMBL" id="MPUH01000345">
    <property type="protein sequence ID" value="OMJ82303.1"/>
    <property type="molecule type" value="Genomic_DNA"/>
</dbReference>
<accession>A0A1R2BZS2</accession>
<comment type="caution">
    <text evidence="1">The sequence shown here is derived from an EMBL/GenBank/DDBJ whole genome shotgun (WGS) entry which is preliminary data.</text>
</comment>
<gene>
    <name evidence="1" type="ORF">SteCoe_17017</name>
</gene>
<evidence type="ECO:0000313" key="1">
    <source>
        <dbReference type="EMBL" id="OMJ82303.1"/>
    </source>
</evidence>
<dbReference type="Proteomes" id="UP000187209">
    <property type="component" value="Unassembled WGS sequence"/>
</dbReference>
<reference evidence="1 2" key="1">
    <citation type="submission" date="2016-11" db="EMBL/GenBank/DDBJ databases">
        <title>The macronuclear genome of Stentor coeruleus: a giant cell with tiny introns.</title>
        <authorList>
            <person name="Slabodnick M."/>
            <person name="Ruby J.G."/>
            <person name="Reiff S.B."/>
            <person name="Swart E.C."/>
            <person name="Gosai S."/>
            <person name="Prabakaran S."/>
            <person name="Witkowska E."/>
            <person name="Larue G.E."/>
            <person name="Fisher S."/>
            <person name="Freeman R.M."/>
            <person name="Gunawardena J."/>
            <person name="Chu W."/>
            <person name="Stover N.A."/>
            <person name="Gregory B.D."/>
            <person name="Nowacki M."/>
            <person name="Derisi J."/>
            <person name="Roy S.W."/>
            <person name="Marshall W.F."/>
            <person name="Sood P."/>
        </authorList>
    </citation>
    <scope>NUCLEOTIDE SEQUENCE [LARGE SCALE GENOMIC DNA]</scope>
    <source>
        <strain evidence="1">WM001</strain>
    </source>
</reference>
<sequence>MLQELESNTKSALEDWLIDMKSELALKVKHQERLHNFDFDNICPGHSHESKILWEKADKNFIGVGRIRSKQEFRIVNIKDFQIPKLKIKSEIEFQDEKYR</sequence>
<name>A0A1R2BZS2_9CILI</name>
<protein>
    <submittedName>
        <fullName evidence="1">Uncharacterized protein</fullName>
    </submittedName>
</protein>
<evidence type="ECO:0000313" key="2">
    <source>
        <dbReference type="Proteomes" id="UP000187209"/>
    </source>
</evidence>
<organism evidence="1 2">
    <name type="scientific">Stentor coeruleus</name>
    <dbReference type="NCBI Taxonomy" id="5963"/>
    <lineage>
        <taxon>Eukaryota</taxon>
        <taxon>Sar</taxon>
        <taxon>Alveolata</taxon>
        <taxon>Ciliophora</taxon>
        <taxon>Postciliodesmatophora</taxon>
        <taxon>Heterotrichea</taxon>
        <taxon>Heterotrichida</taxon>
        <taxon>Stentoridae</taxon>
        <taxon>Stentor</taxon>
    </lineage>
</organism>